<accession>A0A395JH36</accession>
<reference evidence="10 11" key="1">
    <citation type="submission" date="2018-06" db="EMBL/GenBank/DDBJ databases">
        <title>Genomic Encyclopedia of Type Strains, Phase IV (KMG-IV): sequencing the most valuable type-strain genomes for metagenomic binning, comparative biology and taxonomic classification.</title>
        <authorList>
            <person name="Goeker M."/>
        </authorList>
    </citation>
    <scope>NUCLEOTIDE SEQUENCE [LARGE SCALE GENOMIC DNA]</scope>
    <source>
        <strain evidence="10 11">DSM 24032</strain>
    </source>
</reference>
<dbReference type="GO" id="GO:0042953">
    <property type="term" value="P:lipoprotein transport"/>
    <property type="evidence" value="ECO:0007669"/>
    <property type="project" value="InterPro"/>
</dbReference>
<dbReference type="PANTHER" id="PTHR35869:SF1">
    <property type="entry name" value="OUTER-MEMBRANE LIPOPROTEIN CARRIER PROTEIN"/>
    <property type="match status" value="1"/>
</dbReference>
<evidence type="ECO:0000256" key="5">
    <source>
        <dbReference type="ARBA" id="ARBA00022448"/>
    </source>
</evidence>
<evidence type="ECO:0000256" key="7">
    <source>
        <dbReference type="ARBA" id="ARBA00022764"/>
    </source>
</evidence>
<evidence type="ECO:0000256" key="4">
    <source>
        <dbReference type="ARBA" id="ARBA00014035"/>
    </source>
</evidence>
<dbReference type="Proteomes" id="UP000253083">
    <property type="component" value="Unassembled WGS sequence"/>
</dbReference>
<protein>
    <recommendedName>
        <fullName evidence="4">Outer-membrane lipoprotein carrier protein</fullName>
    </recommendedName>
</protein>
<evidence type="ECO:0000313" key="11">
    <source>
        <dbReference type="Proteomes" id="UP000253083"/>
    </source>
</evidence>
<evidence type="ECO:0000256" key="6">
    <source>
        <dbReference type="ARBA" id="ARBA00022729"/>
    </source>
</evidence>
<evidence type="ECO:0000256" key="3">
    <source>
        <dbReference type="ARBA" id="ARBA00011245"/>
    </source>
</evidence>
<keyword evidence="8" id="KW-0653">Protein transport</keyword>
<evidence type="ECO:0000313" key="10">
    <source>
        <dbReference type="EMBL" id="RBP49155.1"/>
    </source>
</evidence>
<comment type="caution">
    <text evidence="10">The sequence shown here is derived from an EMBL/GenBank/DDBJ whole genome shotgun (WGS) entry which is preliminary data.</text>
</comment>
<dbReference type="Gene3D" id="2.50.20.10">
    <property type="entry name" value="Lipoprotein localisation LolA/LolB/LppX"/>
    <property type="match status" value="1"/>
</dbReference>
<keyword evidence="5" id="KW-0813">Transport</keyword>
<dbReference type="Pfam" id="PF03548">
    <property type="entry name" value="LolA"/>
    <property type="match status" value="1"/>
</dbReference>
<organism evidence="10 11">
    <name type="scientific">Arenicella xantha</name>
    <dbReference type="NCBI Taxonomy" id="644221"/>
    <lineage>
        <taxon>Bacteria</taxon>
        <taxon>Pseudomonadati</taxon>
        <taxon>Pseudomonadota</taxon>
        <taxon>Gammaproteobacteria</taxon>
        <taxon>Arenicellales</taxon>
        <taxon>Arenicellaceae</taxon>
        <taxon>Arenicella</taxon>
    </lineage>
</organism>
<keyword evidence="10" id="KW-0449">Lipoprotein</keyword>
<name>A0A395JH36_9GAMM</name>
<sequence length="214" mass="23497">MLNVRQVLVVPLVLAVGFGWSVVSLASEAMLRSFFADVDTLQADFTQRVTDESGMTLEFSSGVFSLSRPGRFRWDYKSDDPDLEQGMQIVSDGVAITFYEPDLATATIRSFDQAVQQVPTMALVQAGDRLDKLFTIVDYGLTDGLSWVALKPKDENAGYQELMIGFNAGKLNTIVLTDALGNETRLVLSKLQANRTLPTGTFKLDLSSDVDVVQ</sequence>
<dbReference type="InterPro" id="IPR018323">
    <property type="entry name" value="OM_lipoprot_carrier_LolA_Pbac"/>
</dbReference>
<dbReference type="InParanoid" id="A0A395JH36"/>
<proteinExistence type="inferred from homology"/>
<comment type="subunit">
    <text evidence="3">Monomer.</text>
</comment>
<dbReference type="NCBIfam" id="TIGR00547">
    <property type="entry name" value="lolA"/>
    <property type="match status" value="1"/>
</dbReference>
<comment type="subcellular location">
    <subcellularLocation>
        <location evidence="1">Periplasm</location>
    </subcellularLocation>
</comment>
<gene>
    <name evidence="10" type="ORF">DFR28_10481</name>
</gene>
<dbReference type="PANTHER" id="PTHR35869">
    <property type="entry name" value="OUTER-MEMBRANE LIPOPROTEIN CARRIER PROTEIN"/>
    <property type="match status" value="1"/>
</dbReference>
<dbReference type="CDD" id="cd16325">
    <property type="entry name" value="LolA"/>
    <property type="match status" value="1"/>
</dbReference>
<dbReference type="EMBL" id="QNRT01000004">
    <property type="protein sequence ID" value="RBP49155.1"/>
    <property type="molecule type" value="Genomic_DNA"/>
</dbReference>
<dbReference type="GO" id="GO:0042597">
    <property type="term" value="C:periplasmic space"/>
    <property type="evidence" value="ECO:0007669"/>
    <property type="project" value="UniProtKB-SubCell"/>
</dbReference>
<dbReference type="FunCoup" id="A0A395JH36">
    <property type="interactions" value="101"/>
</dbReference>
<evidence type="ECO:0000256" key="8">
    <source>
        <dbReference type="ARBA" id="ARBA00022927"/>
    </source>
</evidence>
<evidence type="ECO:0000256" key="1">
    <source>
        <dbReference type="ARBA" id="ARBA00004418"/>
    </source>
</evidence>
<dbReference type="AlphaFoldDB" id="A0A395JH36"/>
<evidence type="ECO:0000256" key="2">
    <source>
        <dbReference type="ARBA" id="ARBA00007615"/>
    </source>
</evidence>
<dbReference type="SUPFAM" id="SSF89392">
    <property type="entry name" value="Prokaryotic lipoproteins and lipoprotein localization factors"/>
    <property type="match status" value="1"/>
</dbReference>
<keyword evidence="9" id="KW-0143">Chaperone</keyword>
<comment type="similarity">
    <text evidence="2">Belongs to the LolA family.</text>
</comment>
<keyword evidence="7" id="KW-0574">Periplasm</keyword>
<dbReference type="InterPro" id="IPR029046">
    <property type="entry name" value="LolA/LolB/LppX"/>
</dbReference>
<keyword evidence="11" id="KW-1185">Reference proteome</keyword>
<evidence type="ECO:0000256" key="9">
    <source>
        <dbReference type="ARBA" id="ARBA00023186"/>
    </source>
</evidence>
<keyword evidence="6" id="KW-0732">Signal</keyword>
<dbReference type="InterPro" id="IPR004564">
    <property type="entry name" value="OM_lipoprot_carrier_LolA-like"/>
</dbReference>